<keyword evidence="3" id="KW-1185">Reference proteome</keyword>
<evidence type="ECO:0008006" key="4">
    <source>
        <dbReference type="Google" id="ProtNLM"/>
    </source>
</evidence>
<evidence type="ECO:0000313" key="3">
    <source>
        <dbReference type="Proteomes" id="UP000462212"/>
    </source>
</evidence>
<dbReference type="OrthoDB" id="5326346at2759"/>
<sequence length="415" mass="47094">MDTAWPQTWPTQAEELHTFDPKGDILLLLGRRLPEDITDDMNCLLSLLSSLNGAEEIESSSEDTEVASAEEAALPIEPFEPEAPELGFRLHQTRPYSPPMPSYSSSSSASSDKELESRIQQVQMRVSSKHLILASRTFSTMLNAFSEGRVLRTEGKLTLPLPEEEPDVMIIILHIIHGQNRKVPRQVSLDLFSKLAAAVNYYHIQEVVELFSDIWIEGLKKNPLPTSYTPEVLRWLFIFWVFRKEDGFRNMTRILQRESDENLWDEANAVPTIPASIISTLQKNRIEGIKALIQVIYDIINKYAAADTLCDNDQSACDASVLGTIMKSSAAMGIWPQPERPYPNLTYKAIVERIEEIQFPETCVLDERRYISYGSIHPNLHGIKEVIGTLIESLENNMYGLELESFLPTQDKERL</sequence>
<comment type="caution">
    <text evidence="2">The sequence shown here is derived from an EMBL/GenBank/DDBJ whole genome shotgun (WGS) entry which is preliminary data.</text>
</comment>
<gene>
    <name evidence="2" type="ORF">LSUB1_G000720</name>
</gene>
<organism evidence="2 3">
    <name type="scientific">Lachnellula subtilissima</name>
    <dbReference type="NCBI Taxonomy" id="602034"/>
    <lineage>
        <taxon>Eukaryota</taxon>
        <taxon>Fungi</taxon>
        <taxon>Dikarya</taxon>
        <taxon>Ascomycota</taxon>
        <taxon>Pezizomycotina</taxon>
        <taxon>Leotiomycetes</taxon>
        <taxon>Helotiales</taxon>
        <taxon>Lachnaceae</taxon>
        <taxon>Lachnellula</taxon>
    </lineage>
</organism>
<reference evidence="2 3" key="1">
    <citation type="submission" date="2018-05" db="EMBL/GenBank/DDBJ databases">
        <title>Genome sequencing and assembly of the regulated plant pathogen Lachnellula willkommii and related sister species for the development of diagnostic species identification markers.</title>
        <authorList>
            <person name="Giroux E."/>
            <person name="Bilodeau G."/>
        </authorList>
    </citation>
    <scope>NUCLEOTIDE SEQUENCE [LARGE SCALE GENOMIC DNA]</scope>
    <source>
        <strain evidence="2 3">CBS 197.66</strain>
    </source>
</reference>
<name>A0A8H8S1Y4_9HELO</name>
<proteinExistence type="predicted"/>
<evidence type="ECO:0000313" key="2">
    <source>
        <dbReference type="EMBL" id="TVY45141.1"/>
    </source>
</evidence>
<evidence type="ECO:0000256" key="1">
    <source>
        <dbReference type="SAM" id="MobiDB-lite"/>
    </source>
</evidence>
<dbReference type="AlphaFoldDB" id="A0A8H8S1Y4"/>
<dbReference type="EMBL" id="QGMJ01000020">
    <property type="protein sequence ID" value="TVY45141.1"/>
    <property type="molecule type" value="Genomic_DNA"/>
</dbReference>
<accession>A0A8H8S1Y4</accession>
<dbReference type="Proteomes" id="UP000462212">
    <property type="component" value="Unassembled WGS sequence"/>
</dbReference>
<protein>
    <recommendedName>
        <fullName evidence="4">BTB domain-containing protein</fullName>
    </recommendedName>
</protein>
<feature type="region of interest" description="Disordered" evidence="1">
    <location>
        <begin position="91"/>
        <end position="116"/>
    </location>
</feature>